<dbReference type="EMBL" id="PHFL01000067">
    <property type="protein sequence ID" value="RFM23326.1"/>
    <property type="molecule type" value="Genomic_DNA"/>
</dbReference>
<dbReference type="PANTHER" id="PTHR30006">
    <property type="entry name" value="THIAMINE-BINDING PERIPLASMIC PROTEIN-RELATED"/>
    <property type="match status" value="1"/>
</dbReference>
<keyword evidence="1 2" id="KW-0732">Signal</keyword>
<evidence type="ECO:0000313" key="4">
    <source>
        <dbReference type="Proteomes" id="UP000266389"/>
    </source>
</evidence>
<dbReference type="InterPro" id="IPR006059">
    <property type="entry name" value="SBP"/>
</dbReference>
<gene>
    <name evidence="3" type="ORF">D0433_11710</name>
</gene>
<organism evidence="3 4">
    <name type="scientific">Candidatus Thermochlorobacter aerophilus</name>
    <dbReference type="NCBI Taxonomy" id="1868324"/>
    <lineage>
        <taxon>Bacteria</taxon>
        <taxon>Pseudomonadati</taxon>
        <taxon>Chlorobiota</taxon>
        <taxon>Chlorobiia</taxon>
        <taxon>Chlorobiales</taxon>
        <taxon>Candidatus Thermochlorobacteriaceae</taxon>
        <taxon>Candidatus Thermochlorobacter</taxon>
    </lineage>
</organism>
<dbReference type="PIRSF" id="PIRSF002825">
    <property type="entry name" value="CfbpA"/>
    <property type="match status" value="1"/>
</dbReference>
<sequence>MQTIPNRILALLIVCALASCQASSKEKVIIYSPHGKEMLSHYEKKFEKAYPNIDVVWLDMGAQTILDRIRTEKDNPQADVWWGSPKELFKQAEALGLLATYRPTWANAIPAEWKSATDKWYATHLTLEGIMYNTNLLPEAQAPQDWDDLLDEKWRNRIIIRDPIQSGTMQTIFAAMIAKEEARTQSLDSGFYWLERLHANTKSYAADPTQLFLKLASGEGVVTLWNFNDALLQAQRNGFPFGFIVPKSGAVFAIEGIAIVEGAKHLEAAKLFYEFVTSSESLREQAELFYRIPVREDSRPELPWLKNLSLVPLPVNAEKIERYQKEWLKHWQEHIRTKVP</sequence>
<dbReference type="Proteomes" id="UP000266389">
    <property type="component" value="Unassembled WGS sequence"/>
</dbReference>
<accession>A0A395LXM8</accession>
<dbReference type="Pfam" id="PF13416">
    <property type="entry name" value="SBP_bac_8"/>
    <property type="match status" value="1"/>
</dbReference>
<proteinExistence type="predicted"/>
<dbReference type="AlphaFoldDB" id="A0A395LXM8"/>
<evidence type="ECO:0000313" key="3">
    <source>
        <dbReference type="EMBL" id="RFM23326.1"/>
    </source>
</evidence>
<name>A0A395LXM8_9BACT</name>
<comment type="caution">
    <text evidence="3">The sequence shown here is derived from an EMBL/GenBank/DDBJ whole genome shotgun (WGS) entry which is preliminary data.</text>
</comment>
<dbReference type="Gene3D" id="3.40.190.10">
    <property type="entry name" value="Periplasmic binding protein-like II"/>
    <property type="match status" value="2"/>
</dbReference>
<evidence type="ECO:0000256" key="1">
    <source>
        <dbReference type="ARBA" id="ARBA00022729"/>
    </source>
</evidence>
<dbReference type="InterPro" id="IPR026045">
    <property type="entry name" value="Ferric-bd"/>
</dbReference>
<feature type="chain" id="PRO_5017187057" evidence="2">
    <location>
        <begin position="25"/>
        <end position="340"/>
    </location>
</feature>
<evidence type="ECO:0000256" key="2">
    <source>
        <dbReference type="SAM" id="SignalP"/>
    </source>
</evidence>
<dbReference type="SUPFAM" id="SSF53850">
    <property type="entry name" value="Periplasmic binding protein-like II"/>
    <property type="match status" value="1"/>
</dbReference>
<protein>
    <submittedName>
        <fullName evidence="3">Extracellular solute-binding protein</fullName>
    </submittedName>
</protein>
<dbReference type="PROSITE" id="PS51257">
    <property type="entry name" value="PROKAR_LIPOPROTEIN"/>
    <property type="match status" value="1"/>
</dbReference>
<feature type="signal peptide" evidence="2">
    <location>
        <begin position="1"/>
        <end position="24"/>
    </location>
</feature>
<reference evidence="3 4" key="1">
    <citation type="journal article" date="2011" name="ISME J.">
        <title>Community ecology of hot spring cyanobacterial mats: predominant populations and their functional potential.</title>
        <authorList>
            <person name="Klatt C.G."/>
            <person name="Wood J.M."/>
            <person name="Rusch D.B."/>
            <person name="Bateson M.M."/>
            <person name="Hamamura N."/>
            <person name="Heidelberg J.F."/>
            <person name="Grossman A.R."/>
            <person name="Bhaya D."/>
            <person name="Cohan F.M."/>
            <person name="Kuhl M."/>
            <person name="Bryant D.A."/>
            <person name="Ward D.M."/>
        </authorList>
    </citation>
    <scope>NUCLEOTIDE SEQUENCE [LARGE SCALE GENOMIC DNA]</scope>
    <source>
        <strain evidence="3">OS</strain>
    </source>
</reference>
<dbReference type="PANTHER" id="PTHR30006:SF2">
    <property type="entry name" value="ABC TRANSPORTER SUBSTRATE-BINDING PROTEIN"/>
    <property type="match status" value="1"/>
</dbReference>